<feature type="domain" description="HMA" evidence="25">
    <location>
        <begin position="1"/>
        <end position="67"/>
    </location>
</feature>
<evidence type="ECO:0000256" key="9">
    <source>
        <dbReference type="ARBA" id="ARBA00022737"/>
    </source>
</evidence>
<dbReference type="InterPro" id="IPR006122">
    <property type="entry name" value="HMA_Cu_ion-bd"/>
</dbReference>
<keyword evidence="7 24" id="KW-0812">Transmembrane</keyword>
<name>A0A9D2GZT4_9FIRM</name>
<keyword evidence="17" id="KW-0406">Ion transport</keyword>
<evidence type="ECO:0000256" key="10">
    <source>
        <dbReference type="ARBA" id="ARBA00022741"/>
    </source>
</evidence>
<dbReference type="GO" id="GO:0140581">
    <property type="term" value="F:P-type monovalent copper transporter activity"/>
    <property type="evidence" value="ECO:0007669"/>
    <property type="project" value="UniProtKB-EC"/>
</dbReference>
<dbReference type="PROSITE" id="PS50846">
    <property type="entry name" value="HMA_2"/>
    <property type="match status" value="2"/>
</dbReference>
<dbReference type="Pfam" id="PF00702">
    <property type="entry name" value="Hydrolase"/>
    <property type="match status" value="1"/>
</dbReference>
<dbReference type="InterPro" id="IPR008250">
    <property type="entry name" value="ATPase_P-typ_transduc_dom_A_sf"/>
</dbReference>
<keyword evidence="6 24" id="KW-1003">Cell membrane</keyword>
<evidence type="ECO:0000256" key="22">
    <source>
        <dbReference type="ARBA" id="ARBA00049289"/>
    </source>
</evidence>
<dbReference type="InterPro" id="IPR001757">
    <property type="entry name" value="P_typ_ATPase"/>
</dbReference>
<dbReference type="InterPro" id="IPR036163">
    <property type="entry name" value="HMA_dom_sf"/>
</dbReference>
<dbReference type="SUPFAM" id="SSF56784">
    <property type="entry name" value="HAD-like"/>
    <property type="match status" value="1"/>
</dbReference>
<dbReference type="InterPro" id="IPR023299">
    <property type="entry name" value="ATPase_P-typ_cyto_dom_N"/>
</dbReference>
<dbReference type="CDD" id="cd02094">
    <property type="entry name" value="P-type_ATPase_Cu-like"/>
    <property type="match status" value="1"/>
</dbReference>
<comment type="catalytic activity">
    <reaction evidence="22">
        <text>Cu(+)(in) + ATP + H2O = Cu(+)(out) + ADP + phosphate + H(+)</text>
        <dbReference type="Rhea" id="RHEA:25792"/>
        <dbReference type="ChEBI" id="CHEBI:15377"/>
        <dbReference type="ChEBI" id="CHEBI:15378"/>
        <dbReference type="ChEBI" id="CHEBI:30616"/>
        <dbReference type="ChEBI" id="CHEBI:43474"/>
        <dbReference type="ChEBI" id="CHEBI:49552"/>
        <dbReference type="ChEBI" id="CHEBI:456216"/>
        <dbReference type="EC" id="7.2.2.8"/>
    </reaction>
</comment>
<dbReference type="PROSITE" id="PS01047">
    <property type="entry name" value="HMA_1"/>
    <property type="match status" value="2"/>
</dbReference>
<dbReference type="NCBIfam" id="TIGR01494">
    <property type="entry name" value="ATPase_P-type"/>
    <property type="match status" value="1"/>
</dbReference>
<dbReference type="NCBIfam" id="TIGR00003">
    <property type="entry name" value="copper ion binding protein"/>
    <property type="match status" value="2"/>
</dbReference>
<feature type="transmembrane region" description="Helical" evidence="24">
    <location>
        <begin position="151"/>
        <end position="169"/>
    </location>
</feature>
<feature type="transmembrane region" description="Helical" evidence="24">
    <location>
        <begin position="670"/>
        <end position="693"/>
    </location>
</feature>
<evidence type="ECO:0000256" key="7">
    <source>
        <dbReference type="ARBA" id="ARBA00022692"/>
    </source>
</evidence>
<evidence type="ECO:0000256" key="13">
    <source>
        <dbReference type="ARBA" id="ARBA00022842"/>
    </source>
</evidence>
<dbReference type="InterPro" id="IPR027256">
    <property type="entry name" value="P-typ_ATPase_IB"/>
</dbReference>
<dbReference type="Gene3D" id="3.40.50.1000">
    <property type="entry name" value="HAD superfamily/HAD-like"/>
    <property type="match status" value="1"/>
</dbReference>
<protein>
    <recommendedName>
        <fullName evidence="4">Copper-exporting P-type ATPase</fullName>
        <ecNumber evidence="3">7.2.2.8</ecNumber>
    </recommendedName>
    <alternativeName>
        <fullName evidence="19">Copper-exporting P-type ATPase A</fullName>
    </alternativeName>
    <alternativeName>
        <fullName evidence="20">Cu(+)-exporting ATPase</fullName>
    </alternativeName>
    <alternativeName>
        <fullName evidence="23">Probable copper-transporting ATPase SynA</fullName>
    </alternativeName>
</protein>
<evidence type="ECO:0000256" key="18">
    <source>
        <dbReference type="ARBA" id="ARBA00023136"/>
    </source>
</evidence>
<evidence type="ECO:0000256" key="20">
    <source>
        <dbReference type="ARBA" id="ARBA00033239"/>
    </source>
</evidence>
<evidence type="ECO:0000313" key="27">
    <source>
        <dbReference type="Proteomes" id="UP000824221"/>
    </source>
</evidence>
<feature type="transmembrane region" description="Helical" evidence="24">
    <location>
        <begin position="699"/>
        <end position="719"/>
    </location>
</feature>
<dbReference type="Pfam" id="PF00403">
    <property type="entry name" value="HMA"/>
    <property type="match status" value="2"/>
</dbReference>
<evidence type="ECO:0000256" key="15">
    <source>
        <dbReference type="ARBA" id="ARBA00022989"/>
    </source>
</evidence>
<keyword evidence="15 24" id="KW-1133">Transmembrane helix</keyword>
<evidence type="ECO:0000256" key="6">
    <source>
        <dbReference type="ARBA" id="ARBA00022475"/>
    </source>
</evidence>
<dbReference type="EC" id="7.2.2.8" evidence="3"/>
<feature type="transmembrane region" description="Helical" evidence="24">
    <location>
        <begin position="361"/>
        <end position="383"/>
    </location>
</feature>
<feature type="domain" description="HMA" evidence="25">
    <location>
        <begin position="737"/>
        <end position="802"/>
    </location>
</feature>
<dbReference type="NCBIfam" id="TIGR01525">
    <property type="entry name" value="ATPase-IB_hvy"/>
    <property type="match status" value="1"/>
</dbReference>
<proteinExistence type="inferred from homology"/>
<dbReference type="Proteomes" id="UP000824221">
    <property type="component" value="Unassembled WGS sequence"/>
</dbReference>
<keyword evidence="11" id="KW-0187">Copper transport</keyword>
<dbReference type="PRINTS" id="PR00119">
    <property type="entry name" value="CATATPASE"/>
</dbReference>
<dbReference type="FunFam" id="3.30.70.100:FF:000001">
    <property type="entry name" value="ATPase copper transporting beta"/>
    <property type="match status" value="1"/>
</dbReference>
<evidence type="ECO:0000313" key="26">
    <source>
        <dbReference type="EMBL" id="HJA01927.1"/>
    </source>
</evidence>
<feature type="transmembrane region" description="Helical" evidence="24">
    <location>
        <begin position="327"/>
        <end position="349"/>
    </location>
</feature>
<comment type="caution">
    <text evidence="26">The sequence shown here is derived from an EMBL/GenBank/DDBJ whole genome shotgun (WGS) entry which is preliminary data.</text>
</comment>
<evidence type="ECO:0000256" key="4">
    <source>
        <dbReference type="ARBA" id="ARBA00015102"/>
    </source>
</evidence>
<sequence length="804" mass="84714">MNKKYSVTGMTCAACSSGIERTVSKLDGVSSCSVSLMGESMDVTFDESKLSDGDIRAAVTSLGYGAYDYGKAPAKKQKGLTLKLRFFLSLVLLLPEMYLAMGGMAGLPVPSGWLNYGFQIGLTLAVLCINYSFFASGVMAAVKLVPNMDTLVTLGAAASFLYSLAVAISGSGGHLFFESAAMIVTLVTLGKWLEDRSKARTGKEVEKLLSLAPDTVTLLKDGKEVRVPLAEVKAGDLVVVKQGGSVAVDGTIMEGHAFVDQAAITGESLPVELAEGGRAVSASIVTSGYLVIRAEQVGEDTLLSGVIRMVREAGASKAPIQKLADRVAAVFVPVVVTLALITFAVWLIVTHDIARAVNFGVSVLVISCPCALGLATPVAIMAATGRGASMGVLYKNAEALQRAADIKTVLLDKTATLTEGKPKVVSFEGEEGAKRIAYALETKLDHPLSRCIAAFCGEGENAEEVEYLTGLGAHGFVNGKEYFLGNDRLMKEKDLPFGAWEERFDALSEAGSTVLFLADSERILALFALADTLKEGSREAVASLQAMGCTVRMLTGDNKKVAAHIAGEAGIAKEDVYAEVLPEDKLRAVQACREENAKLSGRTKKGVAMVGDGINDSPALKAADVGFAMGGGTDIAIESADVVLVGSDLRAAQKAVALSRRTMRIVKENLFWAFFYNCIGIPLAAGVFAFAGVTLNPMIASAAMSLSSLFVVTNALRLVRFQRKKTGRAPEQGEQVMTKKFKVEGMMCMHCVAHVKAALEGVAGVAQAEVDLKKKTALVTLSEDVPSETLIAAVTEAGYSAKEV</sequence>
<dbReference type="InterPro" id="IPR059000">
    <property type="entry name" value="ATPase_P-type_domA"/>
</dbReference>
<dbReference type="AlphaFoldDB" id="A0A9D2GZT4"/>
<gene>
    <name evidence="26" type="ORF">H9797_00905</name>
</gene>
<evidence type="ECO:0000256" key="1">
    <source>
        <dbReference type="ARBA" id="ARBA00004651"/>
    </source>
</evidence>
<dbReference type="InterPro" id="IPR017969">
    <property type="entry name" value="Heavy-metal-associated_CS"/>
</dbReference>
<dbReference type="GO" id="GO:0055070">
    <property type="term" value="P:copper ion homeostasis"/>
    <property type="evidence" value="ECO:0007669"/>
    <property type="project" value="TreeGrafter"/>
</dbReference>
<evidence type="ECO:0000256" key="16">
    <source>
        <dbReference type="ARBA" id="ARBA00023008"/>
    </source>
</evidence>
<dbReference type="GO" id="GO:0005886">
    <property type="term" value="C:plasma membrane"/>
    <property type="evidence" value="ECO:0007669"/>
    <property type="project" value="UniProtKB-SubCell"/>
</dbReference>
<reference evidence="26" key="2">
    <citation type="submission" date="2021-04" db="EMBL/GenBank/DDBJ databases">
        <authorList>
            <person name="Gilroy R."/>
        </authorList>
    </citation>
    <scope>NUCLEOTIDE SEQUENCE</scope>
    <source>
        <strain evidence="26">CHK156-179</strain>
    </source>
</reference>
<dbReference type="FunFam" id="2.70.150.10:FF:000020">
    <property type="entry name" value="Copper-exporting P-type ATPase A"/>
    <property type="match status" value="1"/>
</dbReference>
<comment type="similarity">
    <text evidence="2 24">Belongs to the cation transport ATPase (P-type) (TC 3.A.3) family. Type IB subfamily.</text>
</comment>
<dbReference type="PRINTS" id="PR00943">
    <property type="entry name" value="CUATPASE"/>
</dbReference>
<dbReference type="NCBIfam" id="TIGR01511">
    <property type="entry name" value="ATPase-IB1_Cu"/>
    <property type="match status" value="1"/>
</dbReference>
<keyword evidence="18 24" id="KW-0472">Membrane</keyword>
<dbReference type="Pfam" id="PF00122">
    <property type="entry name" value="E1-E2_ATPase"/>
    <property type="match status" value="1"/>
</dbReference>
<comment type="subcellular location">
    <subcellularLocation>
        <location evidence="1">Cell membrane</location>
        <topology evidence="1">Multi-pass membrane protein</topology>
    </subcellularLocation>
</comment>
<dbReference type="InterPro" id="IPR036412">
    <property type="entry name" value="HAD-like_sf"/>
</dbReference>
<dbReference type="InterPro" id="IPR006121">
    <property type="entry name" value="HMA_dom"/>
</dbReference>
<dbReference type="SUPFAM" id="SSF55008">
    <property type="entry name" value="HMA, heavy metal-associated domain"/>
    <property type="match status" value="2"/>
</dbReference>
<dbReference type="GO" id="GO:0016887">
    <property type="term" value="F:ATP hydrolysis activity"/>
    <property type="evidence" value="ECO:0007669"/>
    <property type="project" value="InterPro"/>
</dbReference>
<dbReference type="GO" id="GO:0005524">
    <property type="term" value="F:ATP binding"/>
    <property type="evidence" value="ECO:0007669"/>
    <property type="project" value="UniProtKB-UniRule"/>
</dbReference>
<accession>A0A9D2GZT4</accession>
<dbReference type="Gene3D" id="3.40.1110.10">
    <property type="entry name" value="Calcium-transporting ATPase, cytoplasmic domain N"/>
    <property type="match status" value="1"/>
</dbReference>
<feature type="transmembrane region" description="Helical" evidence="24">
    <location>
        <begin position="175"/>
        <end position="193"/>
    </location>
</feature>
<evidence type="ECO:0000256" key="12">
    <source>
        <dbReference type="ARBA" id="ARBA00022840"/>
    </source>
</evidence>
<evidence type="ECO:0000256" key="3">
    <source>
        <dbReference type="ARBA" id="ARBA00012517"/>
    </source>
</evidence>
<dbReference type="GO" id="GO:0005507">
    <property type="term" value="F:copper ion binding"/>
    <property type="evidence" value="ECO:0007669"/>
    <property type="project" value="InterPro"/>
</dbReference>
<evidence type="ECO:0000256" key="24">
    <source>
        <dbReference type="RuleBase" id="RU362081"/>
    </source>
</evidence>
<dbReference type="PROSITE" id="PS01229">
    <property type="entry name" value="COF_2"/>
    <property type="match status" value="1"/>
</dbReference>
<reference evidence="26" key="1">
    <citation type="journal article" date="2021" name="PeerJ">
        <title>Extensive microbial diversity within the chicken gut microbiome revealed by metagenomics and culture.</title>
        <authorList>
            <person name="Gilroy R."/>
            <person name="Ravi A."/>
            <person name="Getino M."/>
            <person name="Pursley I."/>
            <person name="Horton D.L."/>
            <person name="Alikhan N.F."/>
            <person name="Baker D."/>
            <person name="Gharbi K."/>
            <person name="Hall N."/>
            <person name="Watson M."/>
            <person name="Adriaenssens E.M."/>
            <person name="Foster-Nyarko E."/>
            <person name="Jarju S."/>
            <person name="Secka A."/>
            <person name="Antonio M."/>
            <person name="Oren A."/>
            <person name="Chaudhuri R.R."/>
            <person name="La Ragione R."/>
            <person name="Hildebrand F."/>
            <person name="Pallen M.J."/>
        </authorList>
    </citation>
    <scope>NUCLEOTIDE SEQUENCE</scope>
    <source>
        <strain evidence="26">CHK156-179</strain>
    </source>
</reference>
<dbReference type="InterPro" id="IPR023214">
    <property type="entry name" value="HAD_sf"/>
</dbReference>
<evidence type="ECO:0000256" key="14">
    <source>
        <dbReference type="ARBA" id="ARBA00022967"/>
    </source>
</evidence>
<evidence type="ECO:0000256" key="8">
    <source>
        <dbReference type="ARBA" id="ARBA00022723"/>
    </source>
</evidence>
<dbReference type="InterPro" id="IPR023298">
    <property type="entry name" value="ATPase_P-typ_TM_dom_sf"/>
</dbReference>
<evidence type="ECO:0000256" key="19">
    <source>
        <dbReference type="ARBA" id="ARBA00029719"/>
    </source>
</evidence>
<dbReference type="SUPFAM" id="SSF81653">
    <property type="entry name" value="Calcium ATPase, transduction domain A"/>
    <property type="match status" value="1"/>
</dbReference>
<evidence type="ECO:0000256" key="21">
    <source>
        <dbReference type="ARBA" id="ARBA00037427"/>
    </source>
</evidence>
<keyword evidence="16" id="KW-0186">Copper</keyword>
<keyword evidence="14" id="KW-1278">Translocase</keyword>
<keyword evidence="10 24" id="KW-0547">Nucleotide-binding</keyword>
<evidence type="ECO:0000256" key="17">
    <source>
        <dbReference type="ARBA" id="ARBA00023065"/>
    </source>
</evidence>
<evidence type="ECO:0000256" key="2">
    <source>
        <dbReference type="ARBA" id="ARBA00006024"/>
    </source>
</evidence>
<dbReference type="SUPFAM" id="SSF81665">
    <property type="entry name" value="Calcium ATPase, transmembrane domain M"/>
    <property type="match status" value="1"/>
</dbReference>
<keyword evidence="8 24" id="KW-0479">Metal-binding</keyword>
<organism evidence="26 27">
    <name type="scientific">Candidatus Gallimonas gallistercoris</name>
    <dbReference type="NCBI Taxonomy" id="2838602"/>
    <lineage>
        <taxon>Bacteria</taxon>
        <taxon>Bacillati</taxon>
        <taxon>Bacillota</taxon>
        <taxon>Clostridia</taxon>
        <taxon>Candidatus Gallimonas</taxon>
    </lineage>
</organism>
<dbReference type="GO" id="GO:0043682">
    <property type="term" value="F:P-type divalent copper transporter activity"/>
    <property type="evidence" value="ECO:0007669"/>
    <property type="project" value="TreeGrafter"/>
</dbReference>
<evidence type="ECO:0000256" key="23">
    <source>
        <dbReference type="ARBA" id="ARBA00069640"/>
    </source>
</evidence>
<evidence type="ECO:0000259" key="25">
    <source>
        <dbReference type="PROSITE" id="PS50846"/>
    </source>
</evidence>
<dbReference type="Gene3D" id="3.30.70.100">
    <property type="match status" value="2"/>
</dbReference>
<feature type="transmembrane region" description="Helical" evidence="24">
    <location>
        <begin position="116"/>
        <end position="139"/>
    </location>
</feature>
<keyword evidence="13" id="KW-0460">Magnesium</keyword>
<evidence type="ECO:0000256" key="11">
    <source>
        <dbReference type="ARBA" id="ARBA00022796"/>
    </source>
</evidence>
<dbReference type="PANTHER" id="PTHR43520">
    <property type="entry name" value="ATP7, ISOFORM B"/>
    <property type="match status" value="1"/>
</dbReference>
<keyword evidence="9" id="KW-0677">Repeat</keyword>
<dbReference type="CDD" id="cd00371">
    <property type="entry name" value="HMA"/>
    <property type="match status" value="2"/>
</dbReference>
<dbReference type="EMBL" id="DXAJ01000019">
    <property type="protein sequence ID" value="HJA01927.1"/>
    <property type="molecule type" value="Genomic_DNA"/>
</dbReference>
<comment type="function">
    <text evidence="21">Involved in copper transport.</text>
</comment>
<keyword evidence="12 24" id="KW-0067">ATP-binding</keyword>
<keyword evidence="5" id="KW-0813">Transport</keyword>
<feature type="transmembrane region" description="Helical" evidence="24">
    <location>
        <begin position="84"/>
        <end position="104"/>
    </location>
</feature>
<dbReference type="Gene3D" id="2.70.150.10">
    <property type="entry name" value="Calcium-transporting ATPase, cytoplasmic transduction domain A"/>
    <property type="match status" value="1"/>
</dbReference>
<evidence type="ECO:0000256" key="5">
    <source>
        <dbReference type="ARBA" id="ARBA00022448"/>
    </source>
</evidence>
<dbReference type="PANTHER" id="PTHR43520:SF8">
    <property type="entry name" value="P-TYPE CU(+) TRANSPORTER"/>
    <property type="match status" value="1"/>
</dbReference>